<name>A0A4R1N1Q9_9FIRM</name>
<dbReference type="Proteomes" id="UP000294545">
    <property type="component" value="Unassembled WGS sequence"/>
</dbReference>
<keyword evidence="3" id="KW-1185">Reference proteome</keyword>
<dbReference type="EMBL" id="SMGQ01000011">
    <property type="protein sequence ID" value="TCK97934.1"/>
    <property type="molecule type" value="Genomic_DNA"/>
</dbReference>
<comment type="caution">
    <text evidence="2">The sequence shown here is derived from an EMBL/GenBank/DDBJ whole genome shotgun (WGS) entry which is preliminary data.</text>
</comment>
<gene>
    <name evidence="2" type="ORF">EDC19_0336</name>
</gene>
<reference evidence="2 3" key="1">
    <citation type="submission" date="2019-03" db="EMBL/GenBank/DDBJ databases">
        <title>Genomic Encyclopedia of Type Strains, Phase IV (KMG-IV): sequencing the most valuable type-strain genomes for metagenomic binning, comparative biology and taxonomic classification.</title>
        <authorList>
            <person name="Goeker M."/>
        </authorList>
    </citation>
    <scope>NUCLEOTIDE SEQUENCE [LARGE SCALE GENOMIC DNA]</scope>
    <source>
        <strain evidence="2 3">DSM 24176</strain>
    </source>
</reference>
<dbReference type="OrthoDB" id="8480711at2"/>
<feature type="domain" description="Putative auto-transporter adhesin head GIN" evidence="1">
    <location>
        <begin position="44"/>
        <end position="225"/>
    </location>
</feature>
<protein>
    <submittedName>
        <fullName evidence="2">Putative autotransporter adhesin-like protein</fullName>
    </submittedName>
</protein>
<dbReference type="PROSITE" id="PS51257">
    <property type="entry name" value="PROKAR_LIPOPROTEIN"/>
    <property type="match status" value="1"/>
</dbReference>
<evidence type="ECO:0000313" key="2">
    <source>
        <dbReference type="EMBL" id="TCK97934.1"/>
    </source>
</evidence>
<dbReference type="AlphaFoldDB" id="A0A4R1N1Q9"/>
<dbReference type="Gene3D" id="2.160.20.120">
    <property type="match status" value="1"/>
</dbReference>
<accession>A0A4R1N1Q9</accession>
<organism evidence="2 3">
    <name type="scientific">Natranaerovirga hydrolytica</name>
    <dbReference type="NCBI Taxonomy" id="680378"/>
    <lineage>
        <taxon>Bacteria</taxon>
        <taxon>Bacillati</taxon>
        <taxon>Bacillota</taxon>
        <taxon>Clostridia</taxon>
        <taxon>Lachnospirales</taxon>
        <taxon>Natranaerovirgaceae</taxon>
        <taxon>Natranaerovirga</taxon>
    </lineage>
</organism>
<dbReference type="InterPro" id="IPR021255">
    <property type="entry name" value="DUF2807"/>
</dbReference>
<dbReference type="Pfam" id="PF10988">
    <property type="entry name" value="DUF2807"/>
    <property type="match status" value="1"/>
</dbReference>
<evidence type="ECO:0000259" key="1">
    <source>
        <dbReference type="Pfam" id="PF10988"/>
    </source>
</evidence>
<dbReference type="RefSeq" id="WP_132279562.1">
    <property type="nucleotide sequence ID" value="NZ_SMGQ01000011.1"/>
</dbReference>
<evidence type="ECO:0000313" key="3">
    <source>
        <dbReference type="Proteomes" id="UP000294545"/>
    </source>
</evidence>
<proteinExistence type="predicted"/>
<sequence length="242" mass="26071">MKAIIFIIISVVLSGCSPVKFNFNVGSTINGSGHTIEKSYEYTDFDAIDIGHVFTSEIIQGDHYSVSINMDDNLYEYLEIQNNNGTLEINMKDKNNIQEATLEATIVMPDIQSLNLQGVTHTYISGFDHLETMDINVSGVSSLEGELSGETLTVEVDGTSSIILKGSFSKGNMTIEGVSSGGFSDLIVEELDITVSGVSSSKVNVIEELTATVDGLSDLKYKGDPKETSIVVSSMASVNKMN</sequence>